<dbReference type="InterPro" id="IPR029044">
    <property type="entry name" value="Nucleotide-diphossugar_trans"/>
</dbReference>
<evidence type="ECO:0000313" key="3">
    <source>
        <dbReference type="Proteomes" id="UP001165641"/>
    </source>
</evidence>
<proteinExistence type="predicted"/>
<dbReference type="Pfam" id="PF00535">
    <property type="entry name" value="Glycos_transf_2"/>
    <property type="match status" value="1"/>
</dbReference>
<dbReference type="Gene3D" id="3.90.550.10">
    <property type="entry name" value="Spore Coat Polysaccharide Biosynthesis Protein SpsA, Chain A"/>
    <property type="match status" value="1"/>
</dbReference>
<name>A0ABT4ZBC2_9RHOB</name>
<accession>A0ABT4ZBC2</accession>
<dbReference type="PANTHER" id="PTHR43685:SF2">
    <property type="entry name" value="GLYCOSYLTRANSFERASE 2-LIKE DOMAIN-CONTAINING PROTEIN"/>
    <property type="match status" value="1"/>
</dbReference>
<dbReference type="RefSeq" id="WP_271887789.1">
    <property type="nucleotide sequence ID" value="NZ_JAQBIE010000004.1"/>
</dbReference>
<protein>
    <submittedName>
        <fullName evidence="2">Glycosyltransferase family 2 protein</fullName>
    </submittedName>
</protein>
<dbReference type="EMBL" id="JAQBIE010000004">
    <property type="protein sequence ID" value="MDB6176658.1"/>
    <property type="molecule type" value="Genomic_DNA"/>
</dbReference>
<dbReference type="SUPFAM" id="SSF53448">
    <property type="entry name" value="Nucleotide-diphospho-sugar transferases"/>
    <property type="match status" value="1"/>
</dbReference>
<evidence type="ECO:0000313" key="2">
    <source>
        <dbReference type="EMBL" id="MDB6176658.1"/>
    </source>
</evidence>
<dbReference type="CDD" id="cd04196">
    <property type="entry name" value="GT_2_like_d"/>
    <property type="match status" value="1"/>
</dbReference>
<dbReference type="InterPro" id="IPR050834">
    <property type="entry name" value="Glycosyltransf_2"/>
</dbReference>
<evidence type="ECO:0000259" key="1">
    <source>
        <dbReference type="Pfam" id="PF00535"/>
    </source>
</evidence>
<keyword evidence="3" id="KW-1185">Reference proteome</keyword>
<sequence>MTQTPPSASNPDVRTDDRREVQILMASYQGARYIQEQLNSIATQAYPHWRLFVSDDGSQDDTRRLIANFADTHGHRRIHLIDGPRQGATQNFLHLIRMAPRDRMLAFCDQDDVWHPEKIERAVSKLARISGPAHYAARTTITDENLEPVAQSRHFSRPLTFRNALVQACMAGNTSVFNPAAAALLKAGVEAASSADIQSHDWWAYQLTSGAGAKIIHDHHPVLLYRQHGMAEMGRNDTTSAMAKRLGQLFAGDFGKWVAANHTALNASRTLLTEDNRRILDLTIAALRCKGPVAAQRLYHLGLYRQTRAGTAALMAATATGRLRQPFSASRRSR</sequence>
<dbReference type="Proteomes" id="UP001165641">
    <property type="component" value="Unassembled WGS sequence"/>
</dbReference>
<gene>
    <name evidence="2" type="ORF">PAF17_03970</name>
</gene>
<feature type="domain" description="Glycosyltransferase 2-like" evidence="1">
    <location>
        <begin position="23"/>
        <end position="162"/>
    </location>
</feature>
<comment type="caution">
    <text evidence="2">The sequence shown here is derived from an EMBL/GenBank/DDBJ whole genome shotgun (WGS) entry which is preliminary data.</text>
</comment>
<dbReference type="InterPro" id="IPR001173">
    <property type="entry name" value="Glyco_trans_2-like"/>
</dbReference>
<organism evidence="2 3">
    <name type="scientific">Paracoccus onchidii</name>
    <dbReference type="NCBI Taxonomy" id="3017813"/>
    <lineage>
        <taxon>Bacteria</taxon>
        <taxon>Pseudomonadati</taxon>
        <taxon>Pseudomonadota</taxon>
        <taxon>Alphaproteobacteria</taxon>
        <taxon>Rhodobacterales</taxon>
        <taxon>Paracoccaceae</taxon>
        <taxon>Paracoccus</taxon>
    </lineage>
</organism>
<dbReference type="PANTHER" id="PTHR43685">
    <property type="entry name" value="GLYCOSYLTRANSFERASE"/>
    <property type="match status" value="1"/>
</dbReference>
<reference evidence="2" key="1">
    <citation type="submission" date="2022-12" db="EMBL/GenBank/DDBJ databases">
        <title>Paracoccus onchidii sp. nov., isolated from a marine invertebrate from the South China Sea.</title>
        <authorList>
            <person name="Xu S."/>
            <person name="Liu Z."/>
            <person name="Xu Y."/>
        </authorList>
    </citation>
    <scope>NUCLEOTIDE SEQUENCE</scope>
    <source>
        <strain evidence="2">Z330</strain>
    </source>
</reference>